<organism evidence="1 2">
    <name type="scientific">Cryomorpha ignava</name>
    <dbReference type="NCBI Taxonomy" id="101383"/>
    <lineage>
        <taxon>Bacteria</taxon>
        <taxon>Pseudomonadati</taxon>
        <taxon>Bacteroidota</taxon>
        <taxon>Flavobacteriia</taxon>
        <taxon>Flavobacteriales</taxon>
        <taxon>Cryomorphaceae</taxon>
        <taxon>Cryomorpha</taxon>
    </lineage>
</organism>
<dbReference type="AlphaFoldDB" id="A0A7K3WUP2"/>
<reference evidence="1 2" key="1">
    <citation type="submission" date="2020-02" db="EMBL/GenBank/DDBJ databases">
        <title>Out from the shadows clarifying the taxonomy of the family Cryomorphaceae and related taxa by utilizing the GTDB taxonomic framework.</title>
        <authorList>
            <person name="Bowman J.P."/>
        </authorList>
    </citation>
    <scope>NUCLEOTIDE SEQUENCE [LARGE SCALE GENOMIC DNA]</scope>
    <source>
        <strain evidence="1 2">QSSC 1-22</strain>
    </source>
</reference>
<keyword evidence="2" id="KW-1185">Reference proteome</keyword>
<comment type="caution">
    <text evidence="1">The sequence shown here is derived from an EMBL/GenBank/DDBJ whole genome shotgun (WGS) entry which is preliminary data.</text>
</comment>
<accession>A0A7K3WUP2</accession>
<name>A0A7K3WUP2_9FLAO</name>
<gene>
    <name evidence="1" type="ORF">G3O08_17140</name>
</gene>
<sequence>MKQKSLLFALLIIILWSCASLGSKTLYIDETAKLPEQTKIIISQPTTIHVDQPIDEVHEVLTFVITEELAEYNFIIEKYNGELPSFSAIDTLNDKSIITSLNADYVLSAKIELLKSMNQTRDCKVEYKLVSTKTGKLTFHSKYNTTVGASTLVLPGIKDYPDTDRIMLVGMSSGLHQFENKLMRK</sequence>
<dbReference type="Proteomes" id="UP000486602">
    <property type="component" value="Unassembled WGS sequence"/>
</dbReference>
<evidence type="ECO:0000313" key="2">
    <source>
        <dbReference type="Proteomes" id="UP000486602"/>
    </source>
</evidence>
<protein>
    <submittedName>
        <fullName evidence="1">Uncharacterized protein</fullName>
    </submittedName>
</protein>
<dbReference type="RefSeq" id="WP_163286683.1">
    <property type="nucleotide sequence ID" value="NZ_JAAGVY010000045.1"/>
</dbReference>
<evidence type="ECO:0000313" key="1">
    <source>
        <dbReference type="EMBL" id="NEN25224.1"/>
    </source>
</evidence>
<dbReference type="EMBL" id="JAAGVY010000045">
    <property type="protein sequence ID" value="NEN25224.1"/>
    <property type="molecule type" value="Genomic_DNA"/>
</dbReference>
<proteinExistence type="predicted"/>